<protein>
    <submittedName>
        <fullName evidence="1">Uncharacterized protein</fullName>
    </submittedName>
</protein>
<dbReference type="EMBL" id="ML769385">
    <property type="protein sequence ID" value="KAE9410448.1"/>
    <property type="molecule type" value="Genomic_DNA"/>
</dbReference>
<accession>A0A6A4IN72</accession>
<dbReference type="Proteomes" id="UP000799118">
    <property type="component" value="Unassembled WGS sequence"/>
</dbReference>
<evidence type="ECO:0000313" key="1">
    <source>
        <dbReference type="EMBL" id="KAE9410448.1"/>
    </source>
</evidence>
<dbReference type="OrthoDB" id="2947815at2759"/>
<keyword evidence="2" id="KW-1185">Reference proteome</keyword>
<proteinExistence type="predicted"/>
<reference evidence="1" key="1">
    <citation type="journal article" date="2019" name="Environ. Microbiol.">
        <title>Fungal ecological strategies reflected in gene transcription - a case study of two litter decomposers.</title>
        <authorList>
            <person name="Barbi F."/>
            <person name="Kohler A."/>
            <person name="Barry K."/>
            <person name="Baskaran P."/>
            <person name="Daum C."/>
            <person name="Fauchery L."/>
            <person name="Ihrmark K."/>
            <person name="Kuo A."/>
            <person name="LaButti K."/>
            <person name="Lipzen A."/>
            <person name="Morin E."/>
            <person name="Grigoriev I.V."/>
            <person name="Henrissat B."/>
            <person name="Lindahl B."/>
            <person name="Martin F."/>
        </authorList>
    </citation>
    <scope>NUCLEOTIDE SEQUENCE</scope>
    <source>
        <strain evidence="1">JB14</strain>
    </source>
</reference>
<organism evidence="1 2">
    <name type="scientific">Gymnopus androsaceus JB14</name>
    <dbReference type="NCBI Taxonomy" id="1447944"/>
    <lineage>
        <taxon>Eukaryota</taxon>
        <taxon>Fungi</taxon>
        <taxon>Dikarya</taxon>
        <taxon>Basidiomycota</taxon>
        <taxon>Agaricomycotina</taxon>
        <taxon>Agaricomycetes</taxon>
        <taxon>Agaricomycetidae</taxon>
        <taxon>Agaricales</taxon>
        <taxon>Marasmiineae</taxon>
        <taxon>Omphalotaceae</taxon>
        <taxon>Gymnopus</taxon>
    </lineage>
</organism>
<name>A0A6A4IN72_9AGAR</name>
<dbReference type="AlphaFoldDB" id="A0A6A4IN72"/>
<sequence length="191" mass="22124">MPESLLQIVTKKKAKENHWRSGDNLRAEYAPTYVEYKGGLQNNGRQAILDSAAVQAVNRVLDLHVTGYSLSIHHNQVDVITSCWDENPGNVNDFMYQYTKLDNIFDLADALGFLKFFSFLCQLRQHHLFSSSSNYPTSVTAITYVLVQIPFLRHSPLMNIRRRKTILMIQHLISHTMRAAELIVWWKMIWS</sequence>
<evidence type="ECO:0000313" key="2">
    <source>
        <dbReference type="Proteomes" id="UP000799118"/>
    </source>
</evidence>
<gene>
    <name evidence="1" type="ORF">BT96DRAFT_376565</name>
</gene>